<name>A0ABD1IF76_SALDI</name>
<sequence>MGGGAMRAAAKMAGITAAGGGMLSITAEHYSATRKPASARPLAPASEEMKLVASTSEAGLQSPCLELDDRVFPDAQEAGGQRMPRVVFSGVPTLKEAEEATSELSAALEKTYLSTPNSVGNDNSETKACITSQLTVAPSVPAPAIMAFKFLHENSIAKNVVASIACDQNVWKAVLQNEDLQQFLQSHTPCNSRPDWTEPVADYDGVDQNSSMGSDAGYDAKSSMASSEHSEYVFTGGFIDIIEKVKSSVTDMVSNLSGYLQNIFGVKGGGVYSDGTARVNADAVMQTSFMGLAVMAILVILLKRNERA</sequence>
<dbReference type="PANTHER" id="PTHR33625:SF4">
    <property type="entry name" value="OS08G0179900 PROTEIN"/>
    <property type="match status" value="1"/>
</dbReference>
<proteinExistence type="predicted"/>
<feature type="transmembrane region" description="Helical" evidence="1">
    <location>
        <begin position="283"/>
        <end position="302"/>
    </location>
</feature>
<keyword evidence="3" id="KW-1185">Reference proteome</keyword>
<dbReference type="EMBL" id="JBEAFC010000002">
    <property type="protein sequence ID" value="KAL1567065.1"/>
    <property type="molecule type" value="Genomic_DNA"/>
</dbReference>
<dbReference type="Proteomes" id="UP001567538">
    <property type="component" value="Unassembled WGS sequence"/>
</dbReference>
<comment type="caution">
    <text evidence="2">The sequence shown here is derived from an EMBL/GenBank/DDBJ whole genome shotgun (WGS) entry which is preliminary data.</text>
</comment>
<accession>A0ABD1IF76</accession>
<organism evidence="2 3">
    <name type="scientific">Salvia divinorum</name>
    <name type="common">Maria pastora</name>
    <name type="synonym">Diviner's sage</name>
    <dbReference type="NCBI Taxonomy" id="28513"/>
    <lineage>
        <taxon>Eukaryota</taxon>
        <taxon>Viridiplantae</taxon>
        <taxon>Streptophyta</taxon>
        <taxon>Embryophyta</taxon>
        <taxon>Tracheophyta</taxon>
        <taxon>Spermatophyta</taxon>
        <taxon>Magnoliopsida</taxon>
        <taxon>eudicotyledons</taxon>
        <taxon>Gunneridae</taxon>
        <taxon>Pentapetalae</taxon>
        <taxon>asterids</taxon>
        <taxon>lamiids</taxon>
        <taxon>Lamiales</taxon>
        <taxon>Lamiaceae</taxon>
        <taxon>Nepetoideae</taxon>
        <taxon>Mentheae</taxon>
        <taxon>Salviinae</taxon>
        <taxon>Salvia</taxon>
        <taxon>Salvia subgen. Calosphace</taxon>
    </lineage>
</organism>
<evidence type="ECO:0000256" key="1">
    <source>
        <dbReference type="SAM" id="Phobius"/>
    </source>
</evidence>
<keyword evidence="1" id="KW-0472">Membrane</keyword>
<protein>
    <submittedName>
        <fullName evidence="2">Uncharacterized protein</fullName>
    </submittedName>
</protein>
<dbReference type="AlphaFoldDB" id="A0ABD1IF76"/>
<keyword evidence="1" id="KW-1133">Transmembrane helix</keyword>
<keyword evidence="1" id="KW-0812">Transmembrane</keyword>
<dbReference type="PANTHER" id="PTHR33625">
    <property type="entry name" value="OS08G0179900 PROTEIN"/>
    <property type="match status" value="1"/>
</dbReference>
<evidence type="ECO:0000313" key="3">
    <source>
        <dbReference type="Proteomes" id="UP001567538"/>
    </source>
</evidence>
<gene>
    <name evidence="2" type="ORF">AAHA92_02589</name>
</gene>
<reference evidence="2 3" key="1">
    <citation type="submission" date="2024-06" db="EMBL/GenBank/DDBJ databases">
        <title>A chromosome level genome sequence of Diviner's sage (Salvia divinorum).</title>
        <authorList>
            <person name="Ford S.A."/>
            <person name="Ro D.-K."/>
            <person name="Ness R.W."/>
            <person name="Phillips M.A."/>
        </authorList>
    </citation>
    <scope>NUCLEOTIDE SEQUENCE [LARGE SCALE GENOMIC DNA]</scope>
    <source>
        <strain evidence="2">SAF-2024a</strain>
        <tissue evidence="2">Leaf</tissue>
    </source>
</reference>
<evidence type="ECO:0000313" key="2">
    <source>
        <dbReference type="EMBL" id="KAL1567065.1"/>
    </source>
</evidence>